<gene>
    <name evidence="1" type="ORF">R3P38DRAFT_1298258</name>
</gene>
<proteinExistence type="predicted"/>
<keyword evidence="2" id="KW-1185">Reference proteome</keyword>
<protein>
    <submittedName>
        <fullName evidence="1">F-box domain-containing protein</fullName>
    </submittedName>
</protein>
<dbReference type="Proteomes" id="UP001362999">
    <property type="component" value="Unassembled WGS sequence"/>
</dbReference>
<reference evidence="1 2" key="1">
    <citation type="journal article" date="2024" name="J Genomics">
        <title>Draft genome sequencing and assembly of Favolaschia claudopus CIRM-BRFM 2984 isolated from oak limbs.</title>
        <authorList>
            <person name="Navarro D."/>
            <person name="Drula E."/>
            <person name="Chaduli D."/>
            <person name="Cazenave R."/>
            <person name="Ahrendt S."/>
            <person name="Wang J."/>
            <person name="Lipzen A."/>
            <person name="Daum C."/>
            <person name="Barry K."/>
            <person name="Grigoriev I.V."/>
            <person name="Favel A."/>
            <person name="Rosso M.N."/>
            <person name="Martin F."/>
        </authorList>
    </citation>
    <scope>NUCLEOTIDE SEQUENCE [LARGE SCALE GENOMIC DNA]</scope>
    <source>
        <strain evidence="1 2">CIRM-BRFM 2984</strain>
    </source>
</reference>
<evidence type="ECO:0000313" key="2">
    <source>
        <dbReference type="Proteomes" id="UP001362999"/>
    </source>
</evidence>
<sequence length="587" mass="65793">MSDNKEESTARPTTGIQTEESLPNSAVEIDALIQWHYDQISILKAKRNALAPIRRLPNELMTRIITIYASESDLFKLRWTNIMFVCQHWHALILAAQPLWAYIDLGLSEGNLSLTRLFAQIKRSGVAPLTIKTTLFEEFYIDCILDNSARIQELVVDGLAKCVFALVAKLPESSLPILASLSLNASGSDDDVPDDLGRSLPETLLEGRLPNLRELNLECVTLPWSLVSGLTVMSLTQCPNSSSSQTFPDLLDMLRSCPDLHILKLELVCPTPNPDDSYAVVDLPALNWLQLRDPADVCEALLKHLRIPSHTAIHLLPDGLRTASDIRDILIPLRKHTRAPGAPTPVMLKIDRPPAYCMLSFLKTTTLPAPLDDSDNKTDVTLSLNCHPSSEAMLPQMLTQILNAVPCEGITHLYGRMGYNAGVETWRSLLALVPSIDHIYLRLNTGAVNCIEALRAQLAEAAAADNPHSRASRHIRLLHIQVFRMDAGDTTLVDLLTALEGYLDELRRRRDAVSNDAFEGPEWNLEFDDARYVLAGPHEERLKRFFALMKGDILWNREIYDPVERQKQLERIEADRQALFAEYNIEI</sequence>
<comment type="caution">
    <text evidence="1">The sequence shown here is derived from an EMBL/GenBank/DDBJ whole genome shotgun (WGS) entry which is preliminary data.</text>
</comment>
<dbReference type="AlphaFoldDB" id="A0AAW0AZ21"/>
<name>A0AAW0AZ21_9AGAR</name>
<dbReference type="EMBL" id="JAWWNJ010000046">
    <property type="protein sequence ID" value="KAK7018356.1"/>
    <property type="molecule type" value="Genomic_DNA"/>
</dbReference>
<organism evidence="1 2">
    <name type="scientific">Favolaschia claudopus</name>
    <dbReference type="NCBI Taxonomy" id="2862362"/>
    <lineage>
        <taxon>Eukaryota</taxon>
        <taxon>Fungi</taxon>
        <taxon>Dikarya</taxon>
        <taxon>Basidiomycota</taxon>
        <taxon>Agaricomycotina</taxon>
        <taxon>Agaricomycetes</taxon>
        <taxon>Agaricomycetidae</taxon>
        <taxon>Agaricales</taxon>
        <taxon>Marasmiineae</taxon>
        <taxon>Mycenaceae</taxon>
        <taxon>Favolaschia</taxon>
    </lineage>
</organism>
<accession>A0AAW0AZ21</accession>
<evidence type="ECO:0000313" key="1">
    <source>
        <dbReference type="EMBL" id="KAK7018356.1"/>
    </source>
</evidence>